<organism evidence="1 2">
    <name type="scientific">Rhodococcus sacchari</name>
    <dbReference type="NCBI Taxonomy" id="2962047"/>
    <lineage>
        <taxon>Bacteria</taxon>
        <taxon>Bacillati</taxon>
        <taxon>Actinomycetota</taxon>
        <taxon>Actinomycetes</taxon>
        <taxon>Mycobacteriales</taxon>
        <taxon>Nocardiaceae</taxon>
        <taxon>Rhodococcus</taxon>
    </lineage>
</organism>
<sequence length="124" mass="14079">MTNPDFVDAAKSRVNNLIEELLADLAAERDELRAKCAELEEELRERAPFRRSPHKDKMTLSEVSVAIGVSTRTIKKRREDSSSHPFYRKAFKSGRARNSPLFWWTADVDEYLRELAGRGIGGAA</sequence>
<reference evidence="1" key="1">
    <citation type="submission" date="2022-10" db="EMBL/GenBank/DDBJ databases">
        <title>Rhodococcus ferula Z13 complete genome.</title>
        <authorList>
            <person name="Long X."/>
            <person name="Zang M."/>
        </authorList>
    </citation>
    <scope>NUCLEOTIDE SEQUENCE</scope>
    <source>
        <strain evidence="1">Z13</strain>
    </source>
</reference>
<evidence type="ECO:0000313" key="2">
    <source>
        <dbReference type="Proteomes" id="UP001156484"/>
    </source>
</evidence>
<evidence type="ECO:0000313" key="1">
    <source>
        <dbReference type="EMBL" id="UYP17758.1"/>
    </source>
</evidence>
<gene>
    <name evidence="1" type="ORF">OED52_13865</name>
</gene>
<keyword evidence="2" id="KW-1185">Reference proteome</keyword>
<dbReference type="EMBL" id="CP107551">
    <property type="protein sequence ID" value="UYP17758.1"/>
    <property type="molecule type" value="Genomic_DNA"/>
</dbReference>
<name>A0ACD4DDK3_9NOCA</name>
<dbReference type="Proteomes" id="UP001156484">
    <property type="component" value="Chromosome"/>
</dbReference>
<protein>
    <submittedName>
        <fullName evidence="1">Uncharacterized protein</fullName>
    </submittedName>
</protein>
<proteinExistence type="predicted"/>
<accession>A0ACD4DDK3</accession>